<organism evidence="1 2">
    <name type="scientific">Peptoniphilus equinus</name>
    <dbReference type="NCBI Taxonomy" id="3016343"/>
    <lineage>
        <taxon>Bacteria</taxon>
        <taxon>Bacillati</taxon>
        <taxon>Bacillota</taxon>
        <taxon>Tissierellia</taxon>
        <taxon>Tissierellales</taxon>
        <taxon>Peptoniphilaceae</taxon>
        <taxon>Peptoniphilus</taxon>
    </lineage>
</organism>
<evidence type="ECO:0000313" key="2">
    <source>
        <dbReference type="Proteomes" id="UP001210339"/>
    </source>
</evidence>
<name>A0ABY7QTX4_9FIRM</name>
<dbReference type="RefSeq" id="WP_271190995.1">
    <property type="nucleotide sequence ID" value="NZ_CP115667.1"/>
</dbReference>
<accession>A0ABY7QTX4</accession>
<reference evidence="1 2" key="1">
    <citation type="submission" date="2023-01" db="EMBL/GenBank/DDBJ databases">
        <authorList>
            <person name="Lee S.H."/>
            <person name="Jung H.S."/>
            <person name="Yun J.U."/>
        </authorList>
    </citation>
    <scope>NUCLEOTIDE SEQUENCE [LARGE SCALE GENOMIC DNA]</scope>
    <source>
        <strain evidence="1 2">CBA3646</strain>
    </source>
</reference>
<dbReference type="EMBL" id="CP115667">
    <property type="protein sequence ID" value="WBW49465.1"/>
    <property type="molecule type" value="Genomic_DNA"/>
</dbReference>
<sequence length="156" mass="17783">MSVFDSILENPKADLKAFESNDDAKDTDVLMSALHAYYCRNQQAVTDFEAYFKCHRADTVWPLFIDRVLGLETFDESKLRGLSILLMRDGNTVEGVRFGIYLTKLYNLEPVQGAIRVMAELAVHDSFYTLAVDALKPLAIYPVIADYIHRKRESNL</sequence>
<protein>
    <submittedName>
        <fullName evidence="1">Uncharacterized protein</fullName>
    </submittedName>
</protein>
<proteinExistence type="predicted"/>
<dbReference type="Proteomes" id="UP001210339">
    <property type="component" value="Chromosome"/>
</dbReference>
<keyword evidence="2" id="KW-1185">Reference proteome</keyword>
<gene>
    <name evidence="1" type="ORF">O6R05_05510</name>
</gene>
<evidence type="ECO:0000313" key="1">
    <source>
        <dbReference type="EMBL" id="WBW49465.1"/>
    </source>
</evidence>